<gene>
    <name evidence="1" type="ORF">MUK42_03690</name>
</gene>
<proteinExistence type="predicted"/>
<evidence type="ECO:0000313" key="1">
    <source>
        <dbReference type="EMBL" id="URE35768.1"/>
    </source>
</evidence>
<keyword evidence="2" id="KW-1185">Reference proteome</keyword>
<dbReference type="Proteomes" id="UP001055439">
    <property type="component" value="Chromosome 8"/>
</dbReference>
<accession>A0A9E7KVK1</accession>
<dbReference type="AlphaFoldDB" id="A0A9E7KVK1"/>
<sequence length="115" mass="12923">MRPGRRAGSFRTIASFIPSAVINPGGAWMTADTRRRHGLSCFPSASPSPSRVLLPTSFPSLRHRLFVSRGEMARFGGWIRFLMLFLRVLMERPVPNEIQLVEDDDAPKEASLKLK</sequence>
<evidence type="ECO:0000313" key="2">
    <source>
        <dbReference type="Proteomes" id="UP001055439"/>
    </source>
</evidence>
<organism evidence="1 2">
    <name type="scientific">Musa troglodytarum</name>
    <name type="common">fe'i banana</name>
    <dbReference type="NCBI Taxonomy" id="320322"/>
    <lineage>
        <taxon>Eukaryota</taxon>
        <taxon>Viridiplantae</taxon>
        <taxon>Streptophyta</taxon>
        <taxon>Embryophyta</taxon>
        <taxon>Tracheophyta</taxon>
        <taxon>Spermatophyta</taxon>
        <taxon>Magnoliopsida</taxon>
        <taxon>Liliopsida</taxon>
        <taxon>Zingiberales</taxon>
        <taxon>Musaceae</taxon>
        <taxon>Musa</taxon>
    </lineage>
</organism>
<reference evidence="1" key="1">
    <citation type="submission" date="2022-05" db="EMBL/GenBank/DDBJ databases">
        <title>The Musa troglodytarum L. genome provides insights into the mechanism of non-climacteric behaviour and enrichment of carotenoids.</title>
        <authorList>
            <person name="Wang J."/>
        </authorList>
    </citation>
    <scope>NUCLEOTIDE SEQUENCE</scope>
    <source>
        <tissue evidence="1">Leaf</tissue>
    </source>
</reference>
<protein>
    <submittedName>
        <fullName evidence="1">Uncharacterized protein</fullName>
    </submittedName>
</protein>
<name>A0A9E7KVK1_9LILI</name>
<dbReference type="EMBL" id="CP097510">
    <property type="protein sequence ID" value="URE35768.1"/>
    <property type="molecule type" value="Genomic_DNA"/>
</dbReference>